<organism evidence="1 2">
    <name type="scientific">Mycolicibacterium vulneris</name>
    <dbReference type="NCBI Taxonomy" id="547163"/>
    <lineage>
        <taxon>Bacteria</taxon>
        <taxon>Bacillati</taxon>
        <taxon>Actinomycetota</taxon>
        <taxon>Actinomycetes</taxon>
        <taxon>Mycobacteriales</taxon>
        <taxon>Mycobacteriaceae</taxon>
        <taxon>Mycolicibacterium</taxon>
    </lineage>
</organism>
<proteinExistence type="predicted"/>
<reference evidence="1 2" key="1">
    <citation type="submission" date="2017-04" db="EMBL/GenBank/DDBJ databases">
        <title>The new phylogeny of genus Mycobacterium.</title>
        <authorList>
            <person name="Tortoli E."/>
            <person name="Trovato A."/>
            <person name="Cirillo D.M."/>
        </authorList>
    </citation>
    <scope>NUCLEOTIDE SEQUENCE [LARGE SCALE GENOMIC DNA]</scope>
    <source>
        <strain evidence="1 2">DSM 45247</strain>
    </source>
</reference>
<comment type="caution">
    <text evidence="1">The sequence shown here is derived from an EMBL/GenBank/DDBJ whole genome shotgun (WGS) entry which is preliminary data.</text>
</comment>
<dbReference type="AlphaFoldDB" id="A0A1X2LDI6"/>
<sequence>MKATYALAARLEAKPTKAQEVADLLSSNLGDVEEEPGTTAWFAVRFGILEFGLYMVFPDEVGRQAHLAGKVAAALKANAHLFEETPVFETADVLAAKLPAGATGREGNPTASR</sequence>
<dbReference type="RefSeq" id="WP_085288492.1">
    <property type="nucleotide sequence ID" value="NZ_NCXM01000002.1"/>
</dbReference>
<evidence type="ECO:0000313" key="2">
    <source>
        <dbReference type="Proteomes" id="UP000242320"/>
    </source>
</evidence>
<dbReference type="OrthoDB" id="9804891at2"/>
<accession>A0A1X2LDI6</accession>
<keyword evidence="2" id="KW-1185">Reference proteome</keyword>
<dbReference type="EMBL" id="NCXM01000002">
    <property type="protein sequence ID" value="OSC32069.1"/>
    <property type="molecule type" value="Genomic_DNA"/>
</dbReference>
<dbReference type="InterPro" id="IPR011008">
    <property type="entry name" value="Dimeric_a/b-barrel"/>
</dbReference>
<evidence type="ECO:0000313" key="1">
    <source>
        <dbReference type="EMBL" id="OSC32069.1"/>
    </source>
</evidence>
<dbReference type="SUPFAM" id="SSF54909">
    <property type="entry name" value="Dimeric alpha+beta barrel"/>
    <property type="match status" value="1"/>
</dbReference>
<dbReference type="Proteomes" id="UP000242320">
    <property type="component" value="Unassembled WGS sequence"/>
</dbReference>
<gene>
    <name evidence="1" type="ORF">B8W69_02960</name>
</gene>
<protein>
    <recommendedName>
        <fullName evidence="3">Antibiotic biosynthesis monooxygenase</fullName>
    </recommendedName>
</protein>
<evidence type="ECO:0008006" key="3">
    <source>
        <dbReference type="Google" id="ProtNLM"/>
    </source>
</evidence>
<name>A0A1X2LDI6_9MYCO</name>
<dbReference type="Gene3D" id="3.30.70.100">
    <property type="match status" value="1"/>
</dbReference>